<feature type="domain" description="EGF-like" evidence="16">
    <location>
        <begin position="867"/>
        <end position="903"/>
    </location>
</feature>
<dbReference type="PROSITE" id="PS00022">
    <property type="entry name" value="EGF_1"/>
    <property type="match status" value="40"/>
</dbReference>
<dbReference type="PROSITE" id="PS50026">
    <property type="entry name" value="EGF_3"/>
    <property type="match status" value="40"/>
</dbReference>
<dbReference type="FunFam" id="2.10.25.10:FF:000045">
    <property type="entry name" value="Slit guidance ligand 2"/>
    <property type="match status" value="1"/>
</dbReference>
<feature type="domain" description="EGF-like" evidence="16">
    <location>
        <begin position="789"/>
        <end position="827"/>
    </location>
</feature>
<dbReference type="GO" id="GO:0048589">
    <property type="term" value="P:developmental growth"/>
    <property type="evidence" value="ECO:0007669"/>
    <property type="project" value="UniProtKB-ARBA"/>
</dbReference>
<feature type="disulfide bond" evidence="13">
    <location>
        <begin position="1707"/>
        <end position="1716"/>
    </location>
</feature>
<feature type="domain" description="EGF-like" evidence="16">
    <location>
        <begin position="1021"/>
        <end position="1057"/>
    </location>
</feature>
<dbReference type="FunFam" id="2.10.25.10:FF:000508">
    <property type="entry name" value="Eyes shut homolog"/>
    <property type="match status" value="1"/>
</dbReference>
<dbReference type="GO" id="GO:0009952">
    <property type="term" value="P:anterior/posterior pattern specification"/>
    <property type="evidence" value="ECO:0007669"/>
    <property type="project" value="UniProtKB-ARBA"/>
</dbReference>
<feature type="disulfide bond" evidence="13">
    <location>
        <begin position="625"/>
        <end position="634"/>
    </location>
</feature>
<feature type="domain" description="EGF-like" evidence="16">
    <location>
        <begin position="1448"/>
        <end position="1484"/>
    </location>
</feature>
<feature type="domain" description="EGF-like" evidence="16">
    <location>
        <begin position="177"/>
        <end position="219"/>
    </location>
</feature>
<keyword evidence="4" id="KW-0964">Secreted</keyword>
<feature type="disulfide bond" evidence="13">
    <location>
        <begin position="1761"/>
        <end position="1771"/>
    </location>
</feature>
<feature type="domain" description="EGF-like" evidence="16">
    <location>
        <begin position="722"/>
        <end position="758"/>
    </location>
</feature>
<dbReference type="GO" id="GO:0005886">
    <property type="term" value="C:plasma membrane"/>
    <property type="evidence" value="ECO:0007669"/>
    <property type="project" value="UniProtKB-ARBA"/>
</dbReference>
<feature type="domain" description="EGF-like" evidence="16">
    <location>
        <begin position="1562"/>
        <end position="1598"/>
    </location>
</feature>
<dbReference type="GO" id="GO:0007417">
    <property type="term" value="P:central nervous system development"/>
    <property type="evidence" value="ECO:0007669"/>
    <property type="project" value="UniProtKB-ARBA"/>
</dbReference>
<dbReference type="Gene3D" id="2.10.25.10">
    <property type="entry name" value="Laminin"/>
    <property type="match status" value="39"/>
</dbReference>
<evidence type="ECO:0000256" key="3">
    <source>
        <dbReference type="ARBA" id="ARBA00012180"/>
    </source>
</evidence>
<dbReference type="InterPro" id="IPR000742">
    <property type="entry name" value="EGF"/>
</dbReference>
<feature type="disulfide bond" evidence="13">
    <location>
        <begin position="855"/>
        <end position="864"/>
    </location>
</feature>
<keyword evidence="7 14" id="KW-0732">Signal</keyword>
<feature type="disulfide bond" evidence="13">
    <location>
        <begin position="1745"/>
        <end position="1754"/>
    </location>
</feature>
<feature type="domain" description="EGF-like" evidence="16">
    <location>
        <begin position="1210"/>
        <end position="1252"/>
    </location>
</feature>
<dbReference type="FunFam" id="2.10.25.10:FF:000142">
    <property type="entry name" value="Crumbs cell polarity complex component 2"/>
    <property type="match status" value="1"/>
</dbReference>
<dbReference type="FunFam" id="2.10.25.10:FF:000143">
    <property type="entry name" value="Protein crumbs 1"/>
    <property type="match status" value="3"/>
</dbReference>
<feature type="disulfide bond" evidence="13">
    <location>
        <begin position="1625"/>
        <end position="1634"/>
    </location>
</feature>
<keyword evidence="9" id="KW-0106">Calcium</keyword>
<feature type="domain" description="EGF-like" evidence="16">
    <location>
        <begin position="2333"/>
        <end position="2369"/>
    </location>
</feature>
<feature type="domain" description="EGF-like" evidence="16">
    <location>
        <begin position="943"/>
        <end position="979"/>
    </location>
</feature>
<feature type="domain" description="Laminin G" evidence="15">
    <location>
        <begin position="2694"/>
        <end position="2877"/>
    </location>
</feature>
<feature type="disulfide bond" evidence="13">
    <location>
        <begin position="2634"/>
        <end position="2643"/>
    </location>
</feature>
<feature type="disulfide bond" evidence="13">
    <location>
        <begin position="665"/>
        <end position="674"/>
    </location>
</feature>
<dbReference type="FunFam" id="2.10.25.10:FF:000050">
    <property type="entry name" value="neurogenic locus notch homolog protein 3"/>
    <property type="match status" value="1"/>
</dbReference>
<feature type="disulfide bond" evidence="13">
    <location>
        <begin position="1085"/>
        <end position="1094"/>
    </location>
</feature>
<dbReference type="CDD" id="cd00054">
    <property type="entry name" value="EGF_CA"/>
    <property type="match status" value="32"/>
</dbReference>
<feature type="disulfide bond" evidence="13">
    <location>
        <begin position="969"/>
        <end position="978"/>
    </location>
</feature>
<feature type="disulfide bond" evidence="13">
    <location>
        <begin position="2920"/>
        <end position="2937"/>
    </location>
</feature>
<feature type="disulfide bond" evidence="13">
    <location>
        <begin position="893"/>
        <end position="902"/>
    </location>
</feature>
<feature type="domain" description="Laminin G" evidence="15">
    <location>
        <begin position="1866"/>
        <end position="2046"/>
    </location>
</feature>
<dbReference type="GO" id="GO:0051241">
    <property type="term" value="P:negative regulation of multicellular organismal process"/>
    <property type="evidence" value="ECO:0007669"/>
    <property type="project" value="UniProtKB-ARBA"/>
</dbReference>
<feature type="domain" description="EGF-like" evidence="16">
    <location>
        <begin position="1637"/>
        <end position="1673"/>
    </location>
</feature>
<dbReference type="RefSeq" id="XP_030628115.1">
    <property type="nucleotide sequence ID" value="XM_030772255.1"/>
</dbReference>
<feature type="domain" description="EGF-like" evidence="16">
    <location>
        <begin position="905"/>
        <end position="941"/>
    </location>
</feature>
<evidence type="ECO:0000256" key="6">
    <source>
        <dbReference type="ARBA" id="ARBA00022536"/>
    </source>
</evidence>
<proteinExistence type="inferred from homology"/>
<feature type="chain" id="PRO_5026908753" description="ribonuclease H" evidence="14">
    <location>
        <begin position="24"/>
        <end position="3140"/>
    </location>
</feature>
<dbReference type="FunFam" id="2.10.25.10:FF:000012">
    <property type="entry name" value="Delta-like protein"/>
    <property type="match status" value="1"/>
</dbReference>
<dbReference type="SMART" id="SM00179">
    <property type="entry name" value="EGF_CA"/>
    <property type="match status" value="39"/>
</dbReference>
<dbReference type="InterPro" id="IPR013032">
    <property type="entry name" value="EGF-like_CS"/>
</dbReference>
<feature type="disulfide bond" evidence="13">
    <location>
        <begin position="931"/>
        <end position="940"/>
    </location>
</feature>
<feature type="disulfide bond" evidence="13">
    <location>
        <begin position="1123"/>
        <end position="1132"/>
    </location>
</feature>
<feature type="disulfide bond" evidence="13">
    <location>
        <begin position="209"/>
        <end position="218"/>
    </location>
</feature>
<feature type="domain" description="EGF-like" evidence="16">
    <location>
        <begin position="1675"/>
        <end position="1717"/>
    </location>
</feature>
<evidence type="ECO:0000256" key="2">
    <source>
        <dbReference type="ARBA" id="ARBA00010879"/>
    </source>
</evidence>
<dbReference type="FunFam" id="2.10.25.10:FF:000591">
    <property type="entry name" value="Protein eyes shut homolog"/>
    <property type="match status" value="1"/>
</dbReference>
<dbReference type="SUPFAM" id="SSF57184">
    <property type="entry name" value="Growth factor receptor domain"/>
    <property type="match status" value="3"/>
</dbReference>
<dbReference type="PROSITE" id="PS01187">
    <property type="entry name" value="EGF_CA"/>
    <property type="match status" value="10"/>
</dbReference>
<feature type="disulfide bond" evidence="13">
    <location>
        <begin position="1376"/>
        <end position="1393"/>
    </location>
</feature>
<keyword evidence="12" id="KW-0325">Glycoprotein</keyword>
<dbReference type="FunFam" id="2.10.25.10:FF:000118">
    <property type="entry name" value="protein delta homolog 2"/>
    <property type="match status" value="2"/>
</dbReference>
<dbReference type="FunFam" id="2.10.25.10:FF:000404">
    <property type="entry name" value="Weary, isoform B"/>
    <property type="match status" value="1"/>
</dbReference>
<feature type="disulfide bond" evidence="13">
    <location>
        <begin position="2396"/>
        <end position="2405"/>
    </location>
</feature>
<dbReference type="PANTHER" id="PTHR12916:SF10">
    <property type="entry name" value="NEUROGENIC LOCUS NOTCH HOMOLOG PROTEIN 2 PRECURSOR"/>
    <property type="match status" value="1"/>
</dbReference>
<feature type="domain" description="EGF-like" evidence="16">
    <location>
        <begin position="522"/>
        <end position="558"/>
    </location>
</feature>
<dbReference type="Gene3D" id="2.60.120.200">
    <property type="match status" value="5"/>
</dbReference>
<evidence type="ECO:0000256" key="4">
    <source>
        <dbReference type="ARBA" id="ARBA00022525"/>
    </source>
</evidence>
<comment type="caution">
    <text evidence="13">Lacks conserved residue(s) required for the propagation of feature annotation.</text>
</comment>
<feature type="domain" description="EGF-like" evidence="16">
    <location>
        <begin position="677"/>
        <end position="720"/>
    </location>
</feature>
<feature type="disulfide bond" evidence="13">
    <location>
        <begin position="1009"/>
        <end position="1018"/>
    </location>
</feature>
<dbReference type="FunFam" id="2.10.25.10:FF:000255">
    <property type="entry name" value="Sushi, nidogen and EGF-like domains 1"/>
    <property type="match status" value="1"/>
</dbReference>
<feature type="domain" description="EGF-like" evidence="16">
    <location>
        <begin position="2646"/>
        <end position="2687"/>
    </location>
</feature>
<dbReference type="PROSITE" id="PS01186">
    <property type="entry name" value="EGF_2"/>
    <property type="match status" value="31"/>
</dbReference>
<evidence type="ECO:0000256" key="12">
    <source>
        <dbReference type="ARBA" id="ARBA00023180"/>
    </source>
</evidence>
<feature type="disulfide bond" evidence="13">
    <location>
        <begin position="190"/>
        <end position="207"/>
    </location>
</feature>
<dbReference type="FunFam" id="2.10.25.10:FF:000669">
    <property type="entry name" value="Eyes shut homolog"/>
    <property type="match status" value="1"/>
</dbReference>
<feature type="domain" description="EGF-like" evidence="16">
    <location>
        <begin position="1254"/>
        <end position="1289"/>
    </location>
</feature>
<feature type="disulfide bond" evidence="13">
    <location>
        <begin position="748"/>
        <end position="757"/>
    </location>
</feature>
<evidence type="ECO:0000313" key="17">
    <source>
        <dbReference type="Proteomes" id="UP000504632"/>
    </source>
</evidence>
<dbReference type="PROSITE" id="PS00010">
    <property type="entry name" value="ASX_HYDROXYL"/>
    <property type="match status" value="21"/>
</dbReference>
<dbReference type="InterPro" id="IPR009030">
    <property type="entry name" value="Growth_fac_rcpt_cys_sf"/>
</dbReference>
<dbReference type="GO" id="GO:1901222">
    <property type="term" value="P:regulation of non-canonical NF-kappaB signal transduction"/>
    <property type="evidence" value="ECO:0007669"/>
    <property type="project" value="UniProtKB-ARBA"/>
</dbReference>
<dbReference type="CTD" id="346007"/>
<dbReference type="InterPro" id="IPR000152">
    <property type="entry name" value="EGF-type_Asp/Asn_hydroxyl_site"/>
</dbReference>
<feature type="disulfide bond" evidence="13">
    <location>
        <begin position="252"/>
        <end position="261"/>
    </location>
</feature>
<feature type="disulfide bond" evidence="13">
    <location>
        <begin position="1395"/>
        <end position="1404"/>
    </location>
</feature>
<feature type="disulfide bond" evidence="13">
    <location>
        <begin position="1436"/>
        <end position="1445"/>
    </location>
</feature>
<dbReference type="FunFam" id="2.10.25.10:FF:000472">
    <property type="entry name" value="Uncharacterized protein, isoform A"/>
    <property type="match status" value="6"/>
</dbReference>
<feature type="disulfide bond" evidence="13">
    <location>
        <begin position="817"/>
        <end position="826"/>
    </location>
</feature>
<evidence type="ECO:0000256" key="5">
    <source>
        <dbReference type="ARBA" id="ARBA00022530"/>
    </source>
</evidence>
<dbReference type="SUPFAM" id="SSF57196">
    <property type="entry name" value="EGF/Laminin"/>
    <property type="match status" value="24"/>
</dbReference>
<dbReference type="CDD" id="cd00110">
    <property type="entry name" value="LamG"/>
    <property type="match status" value="5"/>
</dbReference>
<feature type="disulfide bond" evidence="13">
    <location>
        <begin position="1550"/>
        <end position="1559"/>
    </location>
</feature>
<feature type="disulfide bond" evidence="13">
    <location>
        <begin position="2359"/>
        <end position="2368"/>
    </location>
</feature>
<dbReference type="FunFam" id="2.10.25.10:FF:000373">
    <property type="entry name" value="sushi, nidogen and EGF-like domain-containing protein 1"/>
    <property type="match status" value="1"/>
</dbReference>
<comment type="similarity">
    <text evidence="2">Belongs to the beta type-B retroviral polymerase family. HERV class-II K(HML-2) pol subfamily.</text>
</comment>
<evidence type="ECO:0000256" key="8">
    <source>
        <dbReference type="ARBA" id="ARBA00022737"/>
    </source>
</evidence>
<feature type="domain" description="EGF-like" evidence="16">
    <location>
        <begin position="981"/>
        <end position="1019"/>
    </location>
</feature>
<feature type="domain" description="EGF-like" evidence="16">
    <location>
        <begin position="1097"/>
        <end position="1133"/>
    </location>
</feature>
<feature type="domain" description="EGF-like" evidence="16">
    <location>
        <begin position="1135"/>
        <end position="1171"/>
    </location>
</feature>
<dbReference type="InterPro" id="IPR000477">
    <property type="entry name" value="RT_dom"/>
</dbReference>
<dbReference type="CDD" id="cd01647">
    <property type="entry name" value="RT_LTR"/>
    <property type="match status" value="1"/>
</dbReference>
<feature type="domain" description="EGF-like" evidence="16">
    <location>
        <begin position="1486"/>
        <end position="1522"/>
    </location>
</feature>
<feature type="domain" description="EGF-like" evidence="16">
    <location>
        <begin position="2370"/>
        <end position="2406"/>
    </location>
</feature>
<dbReference type="InterPro" id="IPR013320">
    <property type="entry name" value="ConA-like_dom_sf"/>
</dbReference>
<dbReference type="FunFam" id="2.60.120.200:FF:000190">
    <property type="entry name" value="Protein eyes shut homolog"/>
    <property type="match status" value="1"/>
</dbReference>
<dbReference type="GO" id="GO:0051240">
    <property type="term" value="P:positive regulation of multicellular organismal process"/>
    <property type="evidence" value="ECO:0007669"/>
    <property type="project" value="UniProtKB-ARBA"/>
</dbReference>
<dbReference type="InterPro" id="IPR001791">
    <property type="entry name" value="Laminin_G"/>
</dbReference>
<feature type="disulfide bond" evidence="13">
    <location>
        <begin position="1242"/>
        <end position="1251"/>
    </location>
</feature>
<dbReference type="Pfam" id="PF12661">
    <property type="entry name" value="hEGF"/>
    <property type="match status" value="5"/>
</dbReference>
<name>A0A6J2V584_CHACN</name>
<dbReference type="OrthoDB" id="283575at2759"/>
<feature type="domain" description="EGF-like" evidence="16">
    <location>
        <begin position="1367"/>
        <end position="1405"/>
    </location>
</feature>
<feature type="domain" description="EGF-like" evidence="16">
    <location>
        <begin position="2873"/>
        <end position="2910"/>
    </location>
</feature>
<feature type="domain" description="EGF-like" evidence="16">
    <location>
        <begin position="1173"/>
        <end position="1209"/>
    </location>
</feature>
<reference evidence="18" key="1">
    <citation type="submission" date="2025-08" db="UniProtKB">
        <authorList>
            <consortium name="RefSeq"/>
        </authorList>
    </citation>
    <scope>IDENTIFICATION</scope>
</reference>
<evidence type="ECO:0000313" key="18">
    <source>
        <dbReference type="RefSeq" id="XP_030628115.1"/>
    </source>
</evidence>
<dbReference type="FunFam" id="2.60.120.200:FF:000183">
    <property type="entry name" value="Protein eyes shut homolog"/>
    <property type="match status" value="1"/>
</dbReference>
<feature type="disulfide bond" evidence="13">
    <location>
        <begin position="1604"/>
        <end position="1614"/>
    </location>
</feature>
<dbReference type="FunFam" id="2.10.25.10:FF:000122">
    <property type="entry name" value="Protein crumbs homolog 2"/>
    <property type="match status" value="1"/>
</dbReference>
<sequence>MRSLKLHIIALLLSYFMDDRVHSQVICSRATSREWHTQPQSNNVKWTLTENTCSSAAQCWSEQWAGEGEQHEFSAAQSYGFPQLCPLQLQEGDTLFTFADNTLEELGINLINASQEVFDTCFLEELKSEQFLFANNMNGSLQVDSKLLSPGIHYFIALHRGSFQLCKLGLRLIVHVKEQRCQSSPLLRLCSGNGVCKTGIWDDAYSCHCNKPYSGVFCEHFDACSQYPCSNGATCLNKGLSNRSHTTYECVCPSDFTGVNCSEIKGEENCIKRCRNGNCVKASPISFTCDCDAGFSVPVATLVAEGKGNDGDDEGEDSIRGEPVSARLDNLEALGNATPIKQHPYRLSPAKLSKVREELAYMEEIGVVESGQVLPFGMKNAPATFQRLMNTVTAGLSNVVTYIDDVVVYSSSWHEHVCHLRQLFERLRQARLVVNLAKCEIGPAVAEPLTNLLQKGVKYVWSEACEATFNSLKAVSACEPVLMAPDFDAPFKLTVDACEVGIGAVLLQWHCIFVSGAFCEEWSAFCVLNPCQNGGSCEESSNGYVCTCPEGFTGLNCDGDIGNNCMSYECQRDQACATEEHTSTCACADGAVGPQCRTPSQPCSPSPCLNNGSCVSLGDSYSCRCPRGFSGKNCEEVIDYCRLLNVSCLNEGLCLNLIGGYNCLCAPGWTGEFCQYVENTCLIYPNKCLNGATCVSTNQPTAPASYTCICRSGYTGRHCETEINECDSSPCQHNGTCTDFVGYYKCLCPSGFVGTNCEVDVNACALPNATCPPRSICVDLPEGLKYTCSLPCPQNVQPCANGGTCVLNNATSYSCICGPGWSGRNCLVNINDCTQHWCQNGATCIDEIGGYSCLCRSGFTGAHCELGFDYCSEHRCSQFGTCLNQQHNYTCRCTLGYEGRYCEVETDECKSSPCANGATCVDSVASYRCQCAPGFEGRTCLENINDCWSGPCLNGGSCVDLVNGYICDCPFGFSRDDCSIPVKNCVSDPCDPKGTHHCMEQMNGFMCVCHPGYTGALCQTPIEHCVEGLCHYGSKCVDLPRGFKCECLPGLTGQFCEVNIDDCEERPCGALSICRDAINAYNCFCAPGFIGNNCEIEVNECLSQPCQHGGSCSDELNSFSCKCPEGITGIFCEINVDECQSLPCLNNSTCLDLANGYECVCLPGFSGSECELDIDECASSPCKNGATCIDQPGNYHCQCVAPFKGVNCESLPCEVSNPCENGAECVEELDQTHFPLGFRCSCRRGFTGPRCEINVDECSSNPCLHGFCYDVVDGFYCLCNPGYAGVRCEQDIDDCINNLCENNSTCVDLHLSYQCLCLPGWEGEFCQRETDECSSEPCKNHGTCSDLLNGYKCTCTRGWTGQNCTDNVRECDSAPCLNGAQCVESETPGEFSCTCPPFFTGPLCDTPYDPCHPQHNPCLNNAACRARPDGTASCICPAGFEGTHCEIDTNECGSSPCQNQGHCVDGVSSYKCFCKPGFSGQNCEEDINECASSPCQNRGICQDLVNSFRCNCPPGYFGALCNLDVNECEDSPCVHDGVCVNKPGGFMCICLPGFSGTWCELNINECISNPCQNSGRCIDAPNGYQCMCTSGFMGSNCEININECLSSPCLHGSCVDGINVYKCHCEMGWTGHRCEINIDECVSHPCLNGGSCVDLVDKFACICAEGFSGKHCEIDMDICLHTSKNFSLCFNGGTCVDGPGANFTCSCPAGFIGDFCEVDVNECCSEPCLHGAICQDLTNGYQCHCRPGWTGLHCEDDINECLPQPCNQGMCIQNDPGHGYTCFCRPGFVGRNCENNYDDCLLQPCPDAHICVDGINNVSCLPVERDVLSESSVSVAPWGLLPTTSWLPGTVAPVEDLQNSEQPKDISYVGYSGDSFLEFEGINLGALNNITVRFQTRAANGTLLYADQGPDPRAFFFIKLFILKGILQYDFSCNEDEGVKRINSTVSVDDGYEYMVLVRQRLAPCEAEVAVSGYKRARSIPSNYWSGLTIQRTSHFFIGGIPSRYPTYRGAEPFYNFTGCIEIIEINKLRGFHTSSAITGSNVDNCRSLWHRDPPASSETHPTHLSTAVDTTSGATTSVISTPLPPPLSPVCNEGLCHNGGTCHPVLLPSSIPSFHCDCPLHFTGRFCEKETAIHFPSFNGTSYLELQPLTSLLQSGAGFEVPPFSGSEETVTLYLTVKIRASHGTILYTQEQNFGDRFLHVFLQDSKPVAKLGCGGIHELCVPASQTIKHDTLVSITARYRLPVRSNGGLCMIEIAVHNTTANRQQMYVPQPSSEVAFGPIFLGGVPSVTGLRDSAEEMAGLVGCIGELQINSKEIFIVGEAVRGRNVHSCKTSVCQHQPCRNGGTCVSDVDNWFCVCPPLFSGKLCQFTACQRNPCGHGATCIPKSQLEVLCLCPYGKQGLLCNEAINVTRAKFSGTDEFGYTSYMAYSPIPSLSFFYDFKLKITFANNTSALKDNLILFSGQRGQGINGDDFFALGVRSGRIIHKFNLGSGVGTIVSDRLNRRIHIHTVRFGRHLRTGWLKVDGQKNKTGVSPGELTGLNIFSQLYVGGYSEFTPELLPVGGRFQNSFQGCIFDLQFRTRRDGKFRAPGDPEGHPESGRSMGQCGVSPCGLVRCQNGGTCVDSGSTVYCRCSFGWKGALCSERVSVCDLEHIPPPSCSHGSTCVPLPAGYTCLCPLGTAGQFCQQALAISDPFFSGNQSSWMSFAAISIRHRTNLQLQFQTLSPEGILFYTAQYLGARAGDFFSVSLTSGFVQLRYNLGDGTIVLQSTKKVDTTGRTWHTVKAGRDGNKGYLTLDDELVTRNFSEGMTTLDVGSDIFIGGVSVLSLVSSDAVENEPVGFTGSIREVIVNNQDLELTEAGALNGANVGDWDGTACGYKVCRNNGYCRPVGLASFVCVCPPAWTGSRCERSIYCVNNLCQHGSLCIPNVTAASYSCVCSLGWDGKYCNREVSMETVQFIGNSYLKYTDPKYSSRNLTFTQVSFNFSSSSDSGLILWMGRAENEGNDYLALGLHNSYLKVAINLGERIALPLVYTNSSLCCKQWHHVSINHNRTVFQVFIDDERVIFEDVDPFERYVALNYGGVYYFGGFELDRDVEAVTTDLFTRGFVGSIKDVVLYQDTRKLQFLQGTEGFNVYKGDE</sequence>
<dbReference type="GO" id="GO:0048646">
    <property type="term" value="P:anatomical structure formation involved in morphogenesis"/>
    <property type="evidence" value="ECO:0007669"/>
    <property type="project" value="UniProtKB-ARBA"/>
</dbReference>
<evidence type="ECO:0000256" key="10">
    <source>
        <dbReference type="ARBA" id="ARBA00022902"/>
    </source>
</evidence>
<dbReference type="Pfam" id="PF02210">
    <property type="entry name" value="Laminin_G_2"/>
    <property type="match status" value="5"/>
</dbReference>
<organism evidence="17 18">
    <name type="scientific">Chanos chanos</name>
    <name type="common">Milkfish</name>
    <name type="synonym">Mugil chanos</name>
    <dbReference type="NCBI Taxonomy" id="29144"/>
    <lineage>
        <taxon>Eukaryota</taxon>
        <taxon>Metazoa</taxon>
        <taxon>Chordata</taxon>
        <taxon>Craniata</taxon>
        <taxon>Vertebrata</taxon>
        <taxon>Euteleostomi</taxon>
        <taxon>Actinopterygii</taxon>
        <taxon>Neopterygii</taxon>
        <taxon>Teleostei</taxon>
        <taxon>Ostariophysi</taxon>
        <taxon>Gonorynchiformes</taxon>
        <taxon>Chanidae</taxon>
        <taxon>Chanos</taxon>
    </lineage>
</organism>
<dbReference type="SUPFAM" id="SSF49899">
    <property type="entry name" value="Concanavalin A-like lectins/glucanases"/>
    <property type="match status" value="5"/>
</dbReference>
<evidence type="ECO:0000259" key="15">
    <source>
        <dbReference type="PROSITE" id="PS50025"/>
    </source>
</evidence>
<feature type="domain" description="EGF-like" evidence="16">
    <location>
        <begin position="2088"/>
        <end position="2129"/>
    </location>
</feature>
<keyword evidence="17" id="KW-1185">Reference proteome</keyword>
<feature type="domain" description="EGF-like" evidence="16">
    <location>
        <begin position="1719"/>
        <end position="1755"/>
    </location>
</feature>
<dbReference type="GO" id="GO:0005509">
    <property type="term" value="F:calcium ion binding"/>
    <property type="evidence" value="ECO:0007669"/>
    <property type="project" value="InterPro"/>
</dbReference>
<dbReference type="GO" id="GO:0035282">
    <property type="term" value="P:segmentation"/>
    <property type="evidence" value="ECO:0007669"/>
    <property type="project" value="UniProtKB-ARBA"/>
</dbReference>
<dbReference type="Pfam" id="PF00078">
    <property type="entry name" value="RVT_1"/>
    <property type="match status" value="1"/>
</dbReference>
<dbReference type="Pfam" id="PF00008">
    <property type="entry name" value="EGF"/>
    <property type="match status" value="15"/>
</dbReference>
<feature type="domain" description="EGF-like" evidence="16">
    <location>
        <begin position="1524"/>
        <end position="1560"/>
    </location>
</feature>
<feature type="domain" description="Laminin G" evidence="15">
    <location>
        <begin position="2417"/>
        <end position="2607"/>
    </location>
</feature>
<feature type="disulfide bond" evidence="13">
    <location>
        <begin position="2939"/>
        <end position="2948"/>
    </location>
</feature>
<feature type="signal peptide" evidence="14">
    <location>
        <begin position="1"/>
        <end position="23"/>
    </location>
</feature>
<feature type="disulfide bond" evidence="13">
    <location>
        <begin position="1474"/>
        <end position="1483"/>
    </location>
</feature>
<feature type="domain" description="EGF-like" evidence="16">
    <location>
        <begin position="637"/>
        <end position="675"/>
    </location>
</feature>
<feature type="disulfide bond" evidence="13">
    <location>
        <begin position="1355"/>
        <end position="1364"/>
    </location>
</feature>
<dbReference type="SUPFAM" id="SSF56672">
    <property type="entry name" value="DNA/RNA polymerases"/>
    <property type="match status" value="1"/>
</dbReference>
<evidence type="ECO:0000256" key="14">
    <source>
        <dbReference type="SAM" id="SignalP"/>
    </source>
</evidence>
<feature type="domain" description="EGF-like" evidence="16">
    <location>
        <begin position="220"/>
        <end position="262"/>
    </location>
</feature>
<evidence type="ECO:0000256" key="9">
    <source>
        <dbReference type="ARBA" id="ARBA00022837"/>
    </source>
</evidence>
<dbReference type="GeneID" id="115810326"/>
<dbReference type="FunFam" id="2.60.120.200:FF:000210">
    <property type="entry name" value="Protein eyes shut homolog"/>
    <property type="match status" value="1"/>
</dbReference>
<dbReference type="GO" id="GO:0003008">
    <property type="term" value="P:system process"/>
    <property type="evidence" value="ECO:0007669"/>
    <property type="project" value="UniProtKB-ARBA"/>
</dbReference>
<feature type="disulfide bond" evidence="13">
    <location>
        <begin position="1199"/>
        <end position="1208"/>
    </location>
</feature>
<keyword evidence="5" id="KW-0272">Extracellular matrix</keyword>
<feature type="disulfide bond" evidence="13">
    <location>
        <begin position="990"/>
        <end position="1007"/>
    </location>
</feature>
<dbReference type="InterPro" id="IPR041577">
    <property type="entry name" value="RT_RNaseH_2"/>
</dbReference>
<feature type="domain" description="EGF-like" evidence="16">
    <location>
        <begin position="1329"/>
        <end position="1365"/>
    </location>
</feature>
<dbReference type="FunFam" id="2.10.25.10:FF:000004">
    <property type="entry name" value="Neurogenic locus notch 1"/>
    <property type="match status" value="5"/>
</dbReference>
<evidence type="ECO:0000256" key="13">
    <source>
        <dbReference type="PROSITE-ProRule" id="PRU00076"/>
    </source>
</evidence>
<keyword evidence="11 13" id="KW-1015">Disulfide bond</keyword>
<feature type="domain" description="EGF-like" evidence="16">
    <location>
        <begin position="1291"/>
        <end position="1327"/>
    </location>
</feature>
<protein>
    <recommendedName>
        <fullName evidence="3">ribonuclease H</fullName>
        <ecNumber evidence="3">3.1.26.4</ecNumber>
    </recommendedName>
</protein>
<feature type="disulfide bond" evidence="13">
    <location>
        <begin position="710"/>
        <end position="719"/>
    </location>
</feature>
<feature type="disulfide bond" evidence="13">
    <location>
        <begin position="1161"/>
        <end position="1170"/>
    </location>
</feature>
<dbReference type="GO" id="GO:0019904">
    <property type="term" value="F:protein domain specific binding"/>
    <property type="evidence" value="ECO:0007669"/>
    <property type="project" value="UniProtKB-ARBA"/>
</dbReference>
<dbReference type="FunFam" id="2.10.25.10:FF:000920">
    <property type="entry name" value="protein eyes shut homolog"/>
    <property type="match status" value="1"/>
</dbReference>
<dbReference type="SMART" id="SM00181">
    <property type="entry name" value="EGF"/>
    <property type="match status" value="42"/>
</dbReference>
<keyword evidence="6 13" id="KW-0245">EGF-like domain</keyword>
<dbReference type="GO" id="GO:0060218">
    <property type="term" value="P:hematopoietic stem cell differentiation"/>
    <property type="evidence" value="ECO:0007669"/>
    <property type="project" value="UniProtKB-ARBA"/>
</dbReference>
<feature type="domain" description="EGF-like" evidence="16">
    <location>
        <begin position="599"/>
        <end position="635"/>
    </location>
</feature>
<dbReference type="Gene3D" id="3.30.70.270">
    <property type="match status" value="1"/>
</dbReference>
<keyword evidence="10" id="KW-0524">Neurogenesis</keyword>
<feature type="domain" description="EGF-like" evidence="16">
    <location>
        <begin position="829"/>
        <end position="865"/>
    </location>
</feature>
<feature type="disulfide bond" evidence="13">
    <location>
        <begin position="1047"/>
        <end position="1056"/>
    </location>
</feature>
<dbReference type="InParanoid" id="A0A6J2V584"/>
<feature type="domain" description="EGF-like" evidence="16">
    <location>
        <begin position="1059"/>
        <end position="1095"/>
    </location>
</feature>
<accession>A0A6J2V584</accession>
<feature type="domain" description="EGF-like" evidence="16">
    <location>
        <begin position="2608"/>
        <end position="2644"/>
    </location>
</feature>
<feature type="domain" description="EGF-like" evidence="16">
    <location>
        <begin position="1407"/>
        <end position="1446"/>
    </location>
</feature>
<feature type="disulfide bond" evidence="13">
    <location>
        <begin position="2119"/>
        <end position="2128"/>
    </location>
</feature>
<feature type="disulfide bond" evidence="13">
    <location>
        <begin position="1588"/>
        <end position="1597"/>
    </location>
</feature>
<dbReference type="GO" id="GO:0004523">
    <property type="term" value="F:RNA-DNA hybrid ribonuclease activity"/>
    <property type="evidence" value="ECO:0007669"/>
    <property type="project" value="UniProtKB-EC"/>
</dbReference>
<feature type="domain" description="Laminin G" evidence="15">
    <location>
        <begin position="2954"/>
        <end position="3139"/>
    </location>
</feature>
<keyword evidence="8" id="KW-0677">Repeat</keyword>
<evidence type="ECO:0000256" key="1">
    <source>
        <dbReference type="ARBA" id="ARBA00004498"/>
    </source>
</evidence>
<dbReference type="PROSITE" id="PS50025">
    <property type="entry name" value="LAM_G_DOMAIN"/>
    <property type="match status" value="5"/>
</dbReference>
<feature type="disulfide bond" evidence="13">
    <location>
        <begin position="1512"/>
        <end position="1521"/>
    </location>
</feature>
<feature type="disulfide bond" evidence="13">
    <location>
        <begin position="1663"/>
        <end position="1672"/>
    </location>
</feature>
<dbReference type="InterPro" id="IPR043128">
    <property type="entry name" value="Rev_trsase/Diguanyl_cyclase"/>
</dbReference>
<dbReference type="Proteomes" id="UP000504632">
    <property type="component" value="Chromosome 4"/>
</dbReference>
<dbReference type="InterPro" id="IPR018097">
    <property type="entry name" value="EGF_Ca-bd_CS"/>
</dbReference>
<dbReference type="InterPro" id="IPR001881">
    <property type="entry name" value="EGF-like_Ca-bd_dom"/>
</dbReference>
<evidence type="ECO:0000256" key="7">
    <source>
        <dbReference type="ARBA" id="ARBA00022729"/>
    </source>
</evidence>
<evidence type="ECO:0000259" key="16">
    <source>
        <dbReference type="PROSITE" id="PS50026"/>
    </source>
</evidence>
<gene>
    <name evidence="18" type="primary">eys</name>
</gene>
<dbReference type="PANTHER" id="PTHR12916">
    <property type="entry name" value="CYTOCHROME C OXIDASE POLYPEPTIDE VIC-2"/>
    <property type="match status" value="1"/>
</dbReference>
<dbReference type="GO" id="GO:0045597">
    <property type="term" value="P:positive regulation of cell differentiation"/>
    <property type="evidence" value="ECO:0007669"/>
    <property type="project" value="UniProtKB-ARBA"/>
</dbReference>
<dbReference type="SMART" id="SM00282">
    <property type="entry name" value="LamG"/>
    <property type="match status" value="5"/>
</dbReference>
<feature type="disulfide bond" evidence="13">
    <location>
        <begin position="548"/>
        <end position="557"/>
    </location>
</feature>
<feature type="disulfide bond" evidence="13">
    <location>
        <begin position="2677"/>
        <end position="2686"/>
    </location>
</feature>
<dbReference type="Pfam" id="PF25024">
    <property type="entry name" value="EGF_TEN"/>
    <property type="match status" value="2"/>
</dbReference>
<feature type="disulfide bond" evidence="13">
    <location>
        <begin position="1317"/>
        <end position="1326"/>
    </location>
</feature>
<feature type="disulfide bond" evidence="13">
    <location>
        <begin position="1784"/>
        <end position="1793"/>
    </location>
</feature>
<feature type="domain" description="EGF-like" evidence="16">
    <location>
        <begin position="2911"/>
        <end position="2949"/>
    </location>
</feature>
<feature type="domain" description="EGF-like" evidence="16">
    <location>
        <begin position="1600"/>
        <end position="1635"/>
    </location>
</feature>
<dbReference type="EC" id="3.1.26.4" evidence="3"/>
<dbReference type="Pfam" id="PF17919">
    <property type="entry name" value="RT_RNaseH_2"/>
    <property type="match status" value="1"/>
</dbReference>
<feature type="disulfide bond" evidence="13">
    <location>
        <begin position="2900"/>
        <end position="2909"/>
    </location>
</feature>
<feature type="domain" description="EGF-like" evidence="16">
    <location>
        <begin position="1757"/>
        <end position="1794"/>
    </location>
</feature>
<dbReference type="FunCoup" id="A0A6J2V584">
    <property type="interactions" value="8"/>
</dbReference>
<feature type="disulfide bond" evidence="13">
    <location>
        <begin position="1258"/>
        <end position="1268"/>
    </location>
</feature>
<comment type="subcellular location">
    <subcellularLocation>
        <location evidence="1">Secreted</location>
        <location evidence="1">Extracellular space</location>
        <location evidence="1">Extracellular matrix</location>
    </subcellularLocation>
</comment>
<feature type="domain" description="Laminin G" evidence="15">
    <location>
        <begin position="2149"/>
        <end position="2337"/>
    </location>
</feature>
<evidence type="ECO:0000256" key="11">
    <source>
        <dbReference type="ARBA" id="ARBA00023157"/>
    </source>
</evidence>
<feature type="disulfide bond" evidence="13">
    <location>
        <begin position="1279"/>
        <end position="1288"/>
    </location>
</feature>
<dbReference type="InterPro" id="IPR043502">
    <property type="entry name" value="DNA/RNA_pol_sf"/>
</dbReference>